<gene>
    <name evidence="1" type="ordered locus">Francci3_4095</name>
</gene>
<evidence type="ECO:0000313" key="2">
    <source>
        <dbReference type="Proteomes" id="UP000001937"/>
    </source>
</evidence>
<dbReference type="STRING" id="106370.Francci3_4095"/>
<keyword evidence="2" id="KW-1185">Reference proteome</keyword>
<dbReference type="SUPFAM" id="SSF46955">
    <property type="entry name" value="Putative DNA-binding domain"/>
    <property type="match status" value="1"/>
</dbReference>
<dbReference type="eggNOG" id="ENOG502ZIFE">
    <property type="taxonomic scope" value="Bacteria"/>
</dbReference>
<name>Q2J5J9_FRACC</name>
<dbReference type="AlphaFoldDB" id="Q2J5J9"/>
<accession>Q2J5J9</accession>
<dbReference type="HOGENOM" id="CLU_177488_2_0_11"/>
<evidence type="ECO:0000313" key="1">
    <source>
        <dbReference type="EMBL" id="ABD13443.1"/>
    </source>
</evidence>
<dbReference type="InterPro" id="IPR009061">
    <property type="entry name" value="DNA-bd_dom_put_sf"/>
</dbReference>
<dbReference type="Proteomes" id="UP000001937">
    <property type="component" value="Chromosome"/>
</dbReference>
<proteinExistence type="predicted"/>
<protein>
    <submittedName>
        <fullName evidence="1">MarR-family transcriptional regulator</fullName>
    </submittedName>
</protein>
<reference evidence="1 2" key="1">
    <citation type="journal article" date="2007" name="Genome Res.">
        <title>Genome characteristics of facultatively symbiotic Frankia sp. strains reflect host range and host plant biogeography.</title>
        <authorList>
            <person name="Normand P."/>
            <person name="Lapierre P."/>
            <person name="Tisa L.S."/>
            <person name="Gogarten J.P."/>
            <person name="Alloisio N."/>
            <person name="Bagnarol E."/>
            <person name="Bassi C.A."/>
            <person name="Berry A.M."/>
            <person name="Bickhart D.M."/>
            <person name="Choisne N."/>
            <person name="Couloux A."/>
            <person name="Cournoyer B."/>
            <person name="Cruveiller S."/>
            <person name="Daubin V."/>
            <person name="Demange N."/>
            <person name="Francino M.P."/>
            <person name="Goltsman E."/>
            <person name="Huang Y."/>
            <person name="Kopp O.R."/>
            <person name="Labarre L."/>
            <person name="Lapidus A."/>
            <person name="Lavire C."/>
            <person name="Marechal J."/>
            <person name="Martinez M."/>
            <person name="Mastronunzio J.E."/>
            <person name="Mullin B.C."/>
            <person name="Niemann J."/>
            <person name="Pujic P."/>
            <person name="Rawnsley T."/>
            <person name="Rouy Z."/>
            <person name="Schenowitz C."/>
            <person name="Sellstedt A."/>
            <person name="Tavares F."/>
            <person name="Tomkins J.P."/>
            <person name="Vallenet D."/>
            <person name="Valverde C."/>
            <person name="Wall L.G."/>
            <person name="Wang Y."/>
            <person name="Medigue C."/>
            <person name="Benson D.R."/>
        </authorList>
    </citation>
    <scope>NUCLEOTIDE SEQUENCE [LARGE SCALE GENOMIC DNA]</scope>
    <source>
        <strain evidence="2">DSM 45818 / CECT 9043 / CcI3</strain>
    </source>
</reference>
<organism evidence="1 2">
    <name type="scientific">Frankia casuarinae (strain DSM 45818 / CECT 9043 / HFP020203 / CcI3)</name>
    <dbReference type="NCBI Taxonomy" id="106370"/>
    <lineage>
        <taxon>Bacteria</taxon>
        <taxon>Bacillati</taxon>
        <taxon>Actinomycetota</taxon>
        <taxon>Actinomycetes</taxon>
        <taxon>Frankiales</taxon>
        <taxon>Frankiaceae</taxon>
        <taxon>Frankia</taxon>
    </lineage>
</organism>
<dbReference type="EMBL" id="CP000249">
    <property type="protein sequence ID" value="ABD13443.1"/>
    <property type="molecule type" value="Genomic_DNA"/>
</dbReference>
<sequence length="74" mass="8309">MAEDPLIGYREMAERAGIRPGTLRNYRAKGLLPEPDDISVPDRPRWKTSTFDAWMASRPGRGARTDLRPPDAAD</sequence>
<dbReference type="KEGG" id="fra:Francci3_4095"/>